<dbReference type="Proteomes" id="UP000721844">
    <property type="component" value="Unassembled WGS sequence"/>
</dbReference>
<name>A0A963Z745_9PROT</name>
<feature type="region of interest" description="Disordered" evidence="1">
    <location>
        <begin position="20"/>
        <end position="39"/>
    </location>
</feature>
<proteinExistence type="predicted"/>
<evidence type="ECO:0000313" key="2">
    <source>
        <dbReference type="EMBL" id="MCB8883806.1"/>
    </source>
</evidence>
<comment type="caution">
    <text evidence="2">The sequence shown here is derived from an EMBL/GenBank/DDBJ whole genome shotgun (WGS) entry which is preliminary data.</text>
</comment>
<gene>
    <name evidence="2" type="ORF">ACELLULO517_26400</name>
</gene>
<evidence type="ECO:0000313" key="3">
    <source>
        <dbReference type="Proteomes" id="UP000721844"/>
    </source>
</evidence>
<dbReference type="EMBL" id="JAESVA010000016">
    <property type="protein sequence ID" value="MCB8883806.1"/>
    <property type="molecule type" value="Genomic_DNA"/>
</dbReference>
<dbReference type="AlphaFoldDB" id="A0A963Z745"/>
<evidence type="ECO:0000256" key="1">
    <source>
        <dbReference type="SAM" id="MobiDB-lite"/>
    </source>
</evidence>
<protein>
    <submittedName>
        <fullName evidence="2">Uncharacterized protein</fullName>
    </submittedName>
</protein>
<dbReference type="RefSeq" id="WP_227310544.1">
    <property type="nucleotide sequence ID" value="NZ_JAESVA010000016.1"/>
</dbReference>
<reference evidence="2 3" key="1">
    <citation type="journal article" date="2021" name="Microorganisms">
        <title>Acidisoma silvae sp. nov. and Acidisomacellulosilytica sp. nov., Two Acidophilic Bacteria Isolated from Decaying Wood, Hydrolyzing Cellulose and Producing Poly-3-hydroxybutyrate.</title>
        <authorList>
            <person name="Mieszkin S."/>
            <person name="Pouder E."/>
            <person name="Uroz S."/>
            <person name="Simon-Colin C."/>
            <person name="Alain K."/>
        </authorList>
    </citation>
    <scope>NUCLEOTIDE SEQUENCE [LARGE SCALE GENOMIC DNA]</scope>
    <source>
        <strain evidence="2 3">HW T5.17</strain>
    </source>
</reference>
<keyword evidence="3" id="KW-1185">Reference proteome</keyword>
<organism evidence="2 3">
    <name type="scientific">Acidisoma cellulosilyticum</name>
    <dbReference type="NCBI Taxonomy" id="2802395"/>
    <lineage>
        <taxon>Bacteria</taxon>
        <taxon>Pseudomonadati</taxon>
        <taxon>Pseudomonadota</taxon>
        <taxon>Alphaproteobacteria</taxon>
        <taxon>Acetobacterales</taxon>
        <taxon>Acidocellaceae</taxon>
        <taxon>Acidisoma</taxon>
    </lineage>
</organism>
<sequence>MSADREHSGGVPVACETLDLSWEGDQPLSRAPTTGKPAAGLPAMPMLHLDGFDRPMDLLLDLAER</sequence>
<accession>A0A963Z745</accession>